<gene>
    <name evidence="3" type="ORF">NAEGRDRAFT_68620</name>
</gene>
<feature type="region of interest" description="Disordered" evidence="1">
    <location>
        <begin position="51"/>
        <end position="184"/>
    </location>
</feature>
<dbReference type="EMBL" id="GG738873">
    <property type="protein sequence ID" value="EFC43562.1"/>
    <property type="molecule type" value="Genomic_DNA"/>
</dbReference>
<keyword evidence="2" id="KW-1133">Transmembrane helix</keyword>
<sequence>MSTFRRRVKPCTDETPIIPAETTPIISTNINSNSTFSIPEYNSSNLITTPSIITSDDLSDDEYDEFDEDDYEEEEEEQDTHHSDSEILDSPSTLFHTPGTVTKSSSFISPSPSKQNSTNVTTPSLNLSPIKPLKNSRRNSPKTPEDQLVIPSPLTLDVSTRRRKASAVTPNKSVRAQTSSAVGEQVTTPLPHQYSFMYKHVDHIKRFRHTRYQTNQAVDPIAQFKLDRFEDSRELRNKLSLTNTSDIQSVGQYEFNAVRLTTCDWFIKGWQKTLTHTIRVLIDIYKKRIIFSYDSIIESKSEQRLTIPFDEITGIEFQHSPLSDDIIVIETKRVPEQAPSTMQSNFFFLYLSREDSAKYMDGALLSSDKRLLKLAIVGLPTWATIVNRYGIPVYYNHRVREVITTLVNIYIVISLIWGFYDLYKNLPIVGGALRALFGPVASYFEPLIKNKVMLLIPLVFSKVWEASLIFFSLFAPIVALFTPLWKLIVNLSHFITQIFKPLADFLVLLGNGIVYPFIQLYNHLLLPLFNFLSVSCSAIAKFIALFGTGLYAAIQVPVQLISFVCTELIDFVVELFTAISAIISYPVTLFKVLFNVIVGFFQMVAYPFTKIGSLFKYKKELEKATEVVTNVAMASGQAVSTTSTFKDYLMSLKENFQPLSSLWTGIRRIIDSIIHTYHTKIKHRSVWKRRILITIISLIVLAGFIIVFALVF</sequence>
<dbReference type="RefSeq" id="XP_002676306.1">
    <property type="nucleotide sequence ID" value="XM_002676260.1"/>
</dbReference>
<proteinExistence type="predicted"/>
<dbReference type="VEuPathDB" id="AmoebaDB:NAEGRDRAFT_68620"/>
<accession>D2VIA7</accession>
<dbReference type="PANTHER" id="PTHR34553:SF4">
    <property type="entry name" value="G1_S-SPECIFIC CYCLIN-E PROTEIN"/>
    <property type="match status" value="1"/>
</dbReference>
<evidence type="ECO:0000313" key="4">
    <source>
        <dbReference type="Proteomes" id="UP000006671"/>
    </source>
</evidence>
<dbReference type="KEGG" id="ngr:NAEGRDRAFT_68620"/>
<feature type="transmembrane region" description="Helical" evidence="2">
    <location>
        <begin position="501"/>
        <end position="518"/>
    </location>
</feature>
<organism evidence="4">
    <name type="scientific">Naegleria gruberi</name>
    <name type="common">Amoeba</name>
    <dbReference type="NCBI Taxonomy" id="5762"/>
    <lineage>
        <taxon>Eukaryota</taxon>
        <taxon>Discoba</taxon>
        <taxon>Heterolobosea</taxon>
        <taxon>Tetramitia</taxon>
        <taxon>Eutetramitia</taxon>
        <taxon>Vahlkampfiidae</taxon>
        <taxon>Naegleria</taxon>
    </lineage>
</organism>
<feature type="transmembrane region" description="Helical" evidence="2">
    <location>
        <begin position="524"/>
        <end position="553"/>
    </location>
</feature>
<dbReference type="Proteomes" id="UP000006671">
    <property type="component" value="Unassembled WGS sequence"/>
</dbReference>
<feature type="transmembrane region" description="Helical" evidence="2">
    <location>
        <begin position="432"/>
        <end position="448"/>
    </location>
</feature>
<protein>
    <submittedName>
        <fullName evidence="3">Predicted protein</fullName>
    </submittedName>
</protein>
<keyword evidence="4" id="KW-1185">Reference proteome</keyword>
<feature type="compositionally biased region" description="Polar residues" evidence="1">
    <location>
        <begin position="168"/>
        <end position="184"/>
    </location>
</feature>
<feature type="transmembrane region" description="Helical" evidence="2">
    <location>
        <begin position="468"/>
        <end position="489"/>
    </location>
</feature>
<feature type="compositionally biased region" description="Polar residues" evidence="1">
    <location>
        <begin position="114"/>
        <end position="127"/>
    </location>
</feature>
<evidence type="ECO:0000256" key="1">
    <source>
        <dbReference type="SAM" id="MobiDB-lite"/>
    </source>
</evidence>
<feature type="transmembrane region" description="Helical" evidence="2">
    <location>
        <begin position="560"/>
        <end position="583"/>
    </location>
</feature>
<keyword evidence="2" id="KW-0472">Membrane</keyword>
<keyword evidence="2" id="KW-0812">Transmembrane</keyword>
<dbReference type="OrthoDB" id="1915931at2759"/>
<evidence type="ECO:0000313" key="3">
    <source>
        <dbReference type="EMBL" id="EFC43562.1"/>
    </source>
</evidence>
<feature type="compositionally biased region" description="Acidic residues" evidence="1">
    <location>
        <begin position="57"/>
        <end position="78"/>
    </location>
</feature>
<feature type="compositionally biased region" description="Polar residues" evidence="1">
    <location>
        <begin position="90"/>
        <end position="103"/>
    </location>
</feature>
<feature type="transmembrane region" description="Helical" evidence="2">
    <location>
        <begin position="691"/>
        <end position="711"/>
    </location>
</feature>
<feature type="compositionally biased region" description="Low complexity" evidence="1">
    <location>
        <begin position="104"/>
        <end position="113"/>
    </location>
</feature>
<dbReference type="InParanoid" id="D2VIA7"/>
<evidence type="ECO:0000256" key="2">
    <source>
        <dbReference type="SAM" id="Phobius"/>
    </source>
</evidence>
<dbReference type="STRING" id="5762.D2VIA7"/>
<reference evidence="3 4" key="1">
    <citation type="journal article" date="2010" name="Cell">
        <title>The genome of Naegleria gruberi illuminates early eukaryotic versatility.</title>
        <authorList>
            <person name="Fritz-Laylin L.K."/>
            <person name="Prochnik S.E."/>
            <person name="Ginger M.L."/>
            <person name="Dacks J.B."/>
            <person name="Carpenter M.L."/>
            <person name="Field M.C."/>
            <person name="Kuo A."/>
            <person name="Paredez A."/>
            <person name="Chapman J."/>
            <person name="Pham J."/>
            <person name="Shu S."/>
            <person name="Neupane R."/>
            <person name="Cipriano M."/>
            <person name="Mancuso J."/>
            <person name="Tu H."/>
            <person name="Salamov A."/>
            <person name="Lindquist E."/>
            <person name="Shapiro H."/>
            <person name="Lucas S."/>
            <person name="Grigoriev I.V."/>
            <person name="Cande W.Z."/>
            <person name="Fulton C."/>
            <person name="Rokhsar D.S."/>
            <person name="Dawson S.C."/>
        </authorList>
    </citation>
    <scope>NUCLEOTIDE SEQUENCE [LARGE SCALE GENOMIC DNA]</scope>
    <source>
        <strain evidence="3 4">NEG-M</strain>
    </source>
</reference>
<dbReference type="PANTHER" id="PTHR34553">
    <property type="entry name" value="OS05G0597400 PROTEIN"/>
    <property type="match status" value="1"/>
</dbReference>
<feature type="transmembrane region" description="Helical" evidence="2">
    <location>
        <begin position="589"/>
        <end position="609"/>
    </location>
</feature>
<dbReference type="AlphaFoldDB" id="D2VIA7"/>
<name>D2VIA7_NAEGR</name>
<feature type="transmembrane region" description="Helical" evidence="2">
    <location>
        <begin position="402"/>
        <end position="420"/>
    </location>
</feature>
<dbReference type="GeneID" id="8853135"/>